<evidence type="ECO:0000256" key="7">
    <source>
        <dbReference type="ARBA" id="ARBA00048816"/>
    </source>
</evidence>
<comment type="catalytic activity">
    <reaction evidence="7 8">
        <text>hydrogencarbonate + L-glutamine + 2 ATP + H2O = carbamoyl phosphate + L-glutamate + 2 ADP + phosphate + 2 H(+)</text>
        <dbReference type="Rhea" id="RHEA:18633"/>
        <dbReference type="ChEBI" id="CHEBI:15377"/>
        <dbReference type="ChEBI" id="CHEBI:15378"/>
        <dbReference type="ChEBI" id="CHEBI:17544"/>
        <dbReference type="ChEBI" id="CHEBI:29985"/>
        <dbReference type="ChEBI" id="CHEBI:30616"/>
        <dbReference type="ChEBI" id="CHEBI:43474"/>
        <dbReference type="ChEBI" id="CHEBI:58228"/>
        <dbReference type="ChEBI" id="CHEBI:58359"/>
        <dbReference type="ChEBI" id="CHEBI:456216"/>
        <dbReference type="EC" id="6.3.5.5"/>
    </reaction>
</comment>
<keyword evidence="8" id="KW-0055">Arginine biosynthesis</keyword>
<comment type="caution">
    <text evidence="10">The sequence shown here is derived from an EMBL/GenBank/DDBJ whole genome shotgun (WGS) entry which is preliminary data.</text>
</comment>
<protein>
    <recommendedName>
        <fullName evidence="8">Carbamoyl phosphate synthase small chain</fullName>
        <ecNumber evidence="8">6.3.5.5</ecNumber>
    </recommendedName>
    <alternativeName>
        <fullName evidence="8">Carbamoyl phosphate synthetase glutamine chain</fullName>
    </alternativeName>
</protein>
<dbReference type="NCBIfam" id="NF009475">
    <property type="entry name" value="PRK12838.1"/>
    <property type="match status" value="1"/>
</dbReference>
<dbReference type="PRINTS" id="PR00097">
    <property type="entry name" value="ANTSNTHASEII"/>
</dbReference>
<evidence type="ECO:0000313" key="11">
    <source>
        <dbReference type="Proteomes" id="UP000034471"/>
    </source>
</evidence>
<dbReference type="GO" id="GO:0006526">
    <property type="term" value="P:L-arginine biosynthetic process"/>
    <property type="evidence" value="ECO:0007669"/>
    <property type="project" value="UniProtKB-UniRule"/>
</dbReference>
<dbReference type="Pfam" id="PF00117">
    <property type="entry name" value="GATase"/>
    <property type="match status" value="1"/>
</dbReference>
<dbReference type="PANTHER" id="PTHR43418:SF7">
    <property type="entry name" value="CARBAMOYL-PHOSPHATE SYNTHASE SMALL CHAIN"/>
    <property type="match status" value="1"/>
</dbReference>
<reference evidence="10 11" key="1">
    <citation type="journal article" date="2015" name="Nature">
        <title>rRNA introns, odd ribosomes, and small enigmatic genomes across a large radiation of phyla.</title>
        <authorList>
            <person name="Brown C.T."/>
            <person name="Hug L.A."/>
            <person name="Thomas B.C."/>
            <person name="Sharon I."/>
            <person name="Castelle C.J."/>
            <person name="Singh A."/>
            <person name="Wilkins M.J."/>
            <person name="Williams K.H."/>
            <person name="Banfield J.F."/>
        </authorList>
    </citation>
    <scope>NUCLEOTIDE SEQUENCE [LARGE SCALE GENOMIC DNA]</scope>
</reference>
<dbReference type="InterPro" id="IPR017926">
    <property type="entry name" value="GATASE"/>
</dbReference>
<evidence type="ECO:0000256" key="4">
    <source>
        <dbReference type="ARBA" id="ARBA00022741"/>
    </source>
</evidence>
<evidence type="ECO:0000313" key="10">
    <source>
        <dbReference type="EMBL" id="KKQ38487.1"/>
    </source>
</evidence>
<dbReference type="GO" id="GO:0006541">
    <property type="term" value="P:glutamine metabolic process"/>
    <property type="evidence" value="ECO:0007669"/>
    <property type="project" value="InterPro"/>
</dbReference>
<feature type="active site" description="Nucleophile" evidence="8">
    <location>
        <position position="236"/>
    </location>
</feature>
<dbReference type="InterPro" id="IPR002474">
    <property type="entry name" value="CarbamoylP_synth_ssu_N"/>
</dbReference>
<feature type="binding site" evidence="8">
    <location>
        <position position="210"/>
    </location>
    <ligand>
        <name>L-glutamine</name>
        <dbReference type="ChEBI" id="CHEBI:58359"/>
    </ligand>
</feature>
<feature type="active site" evidence="8">
    <location>
        <position position="320"/>
    </location>
</feature>
<dbReference type="STRING" id="1618481.US54_C0009G0007"/>
<dbReference type="InterPro" id="IPR029062">
    <property type="entry name" value="Class_I_gatase-like"/>
</dbReference>
<evidence type="ECO:0000259" key="9">
    <source>
        <dbReference type="SMART" id="SM01097"/>
    </source>
</evidence>
<dbReference type="CDD" id="cd01744">
    <property type="entry name" value="GATase1_CPSase"/>
    <property type="match status" value="1"/>
</dbReference>
<dbReference type="InterPro" id="IPR035686">
    <property type="entry name" value="CPSase_GATase1"/>
</dbReference>
<dbReference type="GO" id="GO:0004088">
    <property type="term" value="F:carbamoyl-phosphate synthase (glutamine-hydrolyzing) activity"/>
    <property type="evidence" value="ECO:0007669"/>
    <property type="project" value="UniProtKB-UniRule"/>
</dbReference>
<dbReference type="PRINTS" id="PR00099">
    <property type="entry name" value="CPSGATASE"/>
</dbReference>
<keyword evidence="8" id="KW-0665">Pyrimidine biosynthesis</keyword>
<gene>
    <name evidence="8" type="primary">carA</name>
    <name evidence="10" type="ORF">US54_C0009G0007</name>
</gene>
<dbReference type="InterPro" id="IPR006274">
    <property type="entry name" value="CarbamoylP_synth_ssu"/>
</dbReference>
<keyword evidence="5 8" id="KW-0067">ATP-binding</keyword>
<evidence type="ECO:0000256" key="2">
    <source>
        <dbReference type="ARBA" id="ARBA00007800"/>
    </source>
</evidence>
<dbReference type="AlphaFoldDB" id="A0A0G0H8K9"/>
<keyword evidence="8" id="KW-0028">Amino-acid biosynthesis</keyword>
<dbReference type="HAMAP" id="MF_01209">
    <property type="entry name" value="CPSase_S_chain"/>
    <property type="match status" value="1"/>
</dbReference>
<dbReference type="SUPFAM" id="SSF52021">
    <property type="entry name" value="Carbamoyl phosphate synthetase, small subunit N-terminal domain"/>
    <property type="match status" value="1"/>
</dbReference>
<dbReference type="GO" id="GO:0044205">
    <property type="term" value="P:'de novo' UMP biosynthetic process"/>
    <property type="evidence" value="ECO:0007669"/>
    <property type="project" value="UniProtKB-UniRule"/>
</dbReference>
<feature type="binding site" evidence="8">
    <location>
        <position position="240"/>
    </location>
    <ligand>
        <name>L-glutamine</name>
        <dbReference type="ChEBI" id="CHEBI:58359"/>
    </ligand>
</feature>
<proteinExistence type="inferred from homology"/>
<feature type="binding site" evidence="8">
    <location>
        <position position="46"/>
    </location>
    <ligand>
        <name>L-glutamine</name>
        <dbReference type="ChEBI" id="CHEBI:58359"/>
    </ligand>
</feature>
<comment type="pathway">
    <text evidence="1 8">Amino-acid biosynthesis; L-arginine biosynthesis; carbamoyl phosphate from bicarbonate: step 1/1.</text>
</comment>
<feature type="binding site" evidence="8">
    <location>
        <position position="278"/>
    </location>
    <ligand>
        <name>L-glutamine</name>
        <dbReference type="ChEBI" id="CHEBI:58359"/>
    </ligand>
</feature>
<organism evidence="10 11">
    <name type="scientific">Candidatus Roizmanbacteria bacterium GW2011_GWA2_37_7</name>
    <dbReference type="NCBI Taxonomy" id="1618481"/>
    <lineage>
        <taxon>Bacteria</taxon>
        <taxon>Candidatus Roizmaniibacteriota</taxon>
    </lineage>
</organism>
<feature type="binding site" evidence="8">
    <location>
        <position position="280"/>
    </location>
    <ligand>
        <name>L-glutamine</name>
        <dbReference type="ChEBI" id="CHEBI:58359"/>
    </ligand>
</feature>
<dbReference type="Gene3D" id="3.40.50.880">
    <property type="match status" value="1"/>
</dbReference>
<dbReference type="EC" id="6.3.5.5" evidence="8"/>
<feature type="region of interest" description="CPSase" evidence="8">
    <location>
        <begin position="1"/>
        <end position="161"/>
    </location>
</feature>
<dbReference type="NCBIfam" id="TIGR01368">
    <property type="entry name" value="CPSaseIIsmall"/>
    <property type="match status" value="1"/>
</dbReference>
<dbReference type="UniPathway" id="UPA00070">
    <property type="reaction ID" value="UER00115"/>
</dbReference>
<feature type="binding site" evidence="8">
    <location>
        <position position="281"/>
    </location>
    <ligand>
        <name>L-glutamine</name>
        <dbReference type="ChEBI" id="CHEBI:58359"/>
    </ligand>
</feature>
<name>A0A0G0H8K9_9BACT</name>
<dbReference type="PRINTS" id="PR00096">
    <property type="entry name" value="GATASE"/>
</dbReference>
<dbReference type="GO" id="GO:0004359">
    <property type="term" value="F:glutaminase activity"/>
    <property type="evidence" value="ECO:0007669"/>
    <property type="project" value="RHEA"/>
</dbReference>
<dbReference type="Gene3D" id="3.50.30.20">
    <property type="entry name" value="Carbamoyl-phosphate synthase small subunit, N-terminal domain"/>
    <property type="match status" value="1"/>
</dbReference>
<feature type="binding site" evidence="8">
    <location>
        <position position="237"/>
    </location>
    <ligand>
        <name>L-glutamine</name>
        <dbReference type="ChEBI" id="CHEBI:58359"/>
    </ligand>
</feature>
<dbReference type="UniPathway" id="UPA00068">
    <property type="reaction ID" value="UER00171"/>
</dbReference>
<dbReference type="GO" id="GO:0005524">
    <property type="term" value="F:ATP binding"/>
    <property type="evidence" value="ECO:0007669"/>
    <property type="project" value="UniProtKB-UniRule"/>
</dbReference>
<comment type="pathway">
    <text evidence="8">Pyrimidine metabolism; UMP biosynthesis via de novo pathway; (S)-dihydroorotate from bicarbonate: step 1/3.</text>
</comment>
<dbReference type="SMART" id="SM01097">
    <property type="entry name" value="CPSase_sm_chain"/>
    <property type="match status" value="1"/>
</dbReference>
<evidence type="ECO:0000256" key="5">
    <source>
        <dbReference type="ARBA" id="ARBA00022840"/>
    </source>
</evidence>
<evidence type="ECO:0000256" key="1">
    <source>
        <dbReference type="ARBA" id="ARBA00005077"/>
    </source>
</evidence>
<dbReference type="PROSITE" id="PS51273">
    <property type="entry name" value="GATASE_TYPE_1"/>
    <property type="match status" value="1"/>
</dbReference>
<comment type="similarity">
    <text evidence="2 8">Belongs to the CarA family.</text>
</comment>
<accession>A0A0G0H8K9</accession>
<feature type="active site" evidence="8">
    <location>
        <position position="322"/>
    </location>
</feature>
<dbReference type="SUPFAM" id="SSF52317">
    <property type="entry name" value="Class I glutamine amidotransferase-like"/>
    <property type="match status" value="1"/>
</dbReference>
<keyword evidence="6 8" id="KW-0315">Glutamine amidotransferase</keyword>
<dbReference type="Proteomes" id="UP000034471">
    <property type="component" value="Unassembled WGS sequence"/>
</dbReference>
<dbReference type="InterPro" id="IPR050472">
    <property type="entry name" value="Anth_synth/Amidotransfase"/>
</dbReference>
<dbReference type="Pfam" id="PF00988">
    <property type="entry name" value="CPSase_sm_chain"/>
    <property type="match status" value="1"/>
</dbReference>
<feature type="binding site" evidence="8">
    <location>
        <position position="208"/>
    </location>
    <ligand>
        <name>L-glutamine</name>
        <dbReference type="ChEBI" id="CHEBI:58359"/>
    </ligand>
</feature>
<dbReference type="InterPro" id="IPR036480">
    <property type="entry name" value="CarbP_synth_ssu_N_sf"/>
</dbReference>
<keyword evidence="4 8" id="KW-0547">Nucleotide-binding</keyword>
<dbReference type="EMBL" id="LBTJ01000009">
    <property type="protein sequence ID" value="KKQ38487.1"/>
    <property type="molecule type" value="Genomic_DNA"/>
</dbReference>
<comment type="function">
    <text evidence="8">Small subunit of the glutamine-dependent carbamoyl phosphate synthetase (CPSase). CPSase catalyzes the formation of carbamoyl phosphate from the ammonia moiety of glutamine, carbonate, and phosphate donated by ATP, constituting the first step of 2 biosynthetic pathways, one leading to arginine and/or urea and the other to pyrimidine nucleotides. The small subunit (glutamine amidotransferase) binds and cleaves glutamine to supply the large subunit with the substrate ammonia.</text>
</comment>
<feature type="domain" description="Carbamoyl-phosphate synthase small subunit N-terminal" evidence="9">
    <location>
        <begin position="2"/>
        <end position="132"/>
    </location>
</feature>
<dbReference type="PATRIC" id="fig|1618481.3.peg.264"/>
<dbReference type="GO" id="GO:0006207">
    <property type="term" value="P:'de novo' pyrimidine nucleobase biosynthetic process"/>
    <property type="evidence" value="ECO:0007669"/>
    <property type="project" value="InterPro"/>
</dbReference>
<comment type="subunit">
    <text evidence="8">Composed of two chains; the small (or glutamine) chain promotes the hydrolysis of glutamine to ammonia, which is used by the large (or ammonia) chain to synthesize carbamoyl phosphate. Tetramer of heterodimers (alpha,beta)4.</text>
</comment>
<sequence>MKKAILILNNNQIYRGKGFGATGCFIGELVFNTAMTGYMEAITDPSYAGHILTFTYPLIGNYGISRKWGESKKIYPSAIVISELNDDYYHRDAHDSLENLLAAHHIGGIAGIDTRSVVNFLRNHGCIPAVLSVYEQGGRDFVKEVSTKNKIIINEKGGNTVALIDYGAKESIVHALIKEDLKVVIYPSTVKAKEILSDNPQGIVLSNGPGDPVNLPYAISTIRELLNSAIPIFGICLGHQLMALADGGETYKLKFGHRGLNHPVLDIKSQKAFFTSQNHGYSVKTESLSNNWETLFININDGTVEGLIHKYKPFFSVQFHPEANPGPHDTTFLFKQFKALL</sequence>
<keyword evidence="3 8" id="KW-0436">Ligase</keyword>
<comment type="catalytic activity">
    <reaction evidence="8">
        <text>L-glutamine + H2O = L-glutamate + NH4(+)</text>
        <dbReference type="Rhea" id="RHEA:15889"/>
        <dbReference type="ChEBI" id="CHEBI:15377"/>
        <dbReference type="ChEBI" id="CHEBI:28938"/>
        <dbReference type="ChEBI" id="CHEBI:29985"/>
        <dbReference type="ChEBI" id="CHEBI:58359"/>
    </reaction>
</comment>
<evidence type="ECO:0000256" key="6">
    <source>
        <dbReference type="ARBA" id="ARBA00022962"/>
    </source>
</evidence>
<evidence type="ECO:0000256" key="3">
    <source>
        <dbReference type="ARBA" id="ARBA00022598"/>
    </source>
</evidence>
<dbReference type="PANTHER" id="PTHR43418">
    <property type="entry name" value="MULTIFUNCTIONAL TRYPTOPHAN BIOSYNTHESIS PROTEIN-RELATED"/>
    <property type="match status" value="1"/>
</dbReference>
<evidence type="ECO:0000256" key="8">
    <source>
        <dbReference type="HAMAP-Rule" id="MF_01209"/>
    </source>
</evidence>